<dbReference type="InterPro" id="IPR050503">
    <property type="entry name" value="cAMP-dep_PK_reg_su-like"/>
</dbReference>
<dbReference type="GO" id="GO:0005952">
    <property type="term" value="C:cAMP-dependent protein kinase complex"/>
    <property type="evidence" value="ECO:0007669"/>
    <property type="project" value="InterPro"/>
</dbReference>
<evidence type="ECO:0000313" key="2">
    <source>
        <dbReference type="EMBL" id="CAD8173044.1"/>
    </source>
</evidence>
<proteinExistence type="predicted"/>
<dbReference type="EMBL" id="CAJJDP010000060">
    <property type="protein sequence ID" value="CAD8173044.1"/>
    <property type="molecule type" value="Genomic_DNA"/>
</dbReference>
<dbReference type="GO" id="GO:0034236">
    <property type="term" value="F:protein kinase A catalytic subunit binding"/>
    <property type="evidence" value="ECO:0007669"/>
    <property type="project" value="TreeGrafter"/>
</dbReference>
<dbReference type="GO" id="GO:0004862">
    <property type="term" value="F:cAMP-dependent protein kinase inhibitor activity"/>
    <property type="evidence" value="ECO:0007669"/>
    <property type="project" value="TreeGrafter"/>
</dbReference>
<dbReference type="PANTHER" id="PTHR11635:SF152">
    <property type="entry name" value="CAMP-DEPENDENT PROTEIN KINASE TYPE I REGULATORY SUBUNIT-RELATED"/>
    <property type="match status" value="1"/>
</dbReference>
<dbReference type="OMA" id="QYLRPIK"/>
<dbReference type="AlphaFoldDB" id="A0A8S1V7Y2"/>
<dbReference type="Pfam" id="PF00027">
    <property type="entry name" value="cNMP_binding"/>
    <property type="match status" value="1"/>
</dbReference>
<keyword evidence="3" id="KW-1185">Reference proteome</keyword>
<dbReference type="CDD" id="cd00038">
    <property type="entry name" value="CAP_ED"/>
    <property type="match status" value="2"/>
</dbReference>
<dbReference type="PROSITE" id="PS50042">
    <property type="entry name" value="CNMP_BINDING_3"/>
    <property type="match status" value="2"/>
</dbReference>
<dbReference type="FunFam" id="2.60.120.10:FF:000289">
    <property type="entry name" value="Uncharacterized protein"/>
    <property type="match status" value="1"/>
</dbReference>
<evidence type="ECO:0000313" key="3">
    <source>
        <dbReference type="Proteomes" id="UP000683925"/>
    </source>
</evidence>
<name>A0A8S1V7Y2_PAROT</name>
<feature type="domain" description="Cyclic nucleotide-binding" evidence="1">
    <location>
        <begin position="315"/>
        <end position="435"/>
    </location>
</feature>
<comment type="caution">
    <text evidence="2">The sequence shown here is derived from an EMBL/GenBank/DDBJ whole genome shotgun (WGS) entry which is preliminary data.</text>
</comment>
<reference evidence="2" key="1">
    <citation type="submission" date="2021-01" db="EMBL/GenBank/DDBJ databases">
        <authorList>
            <consortium name="Genoscope - CEA"/>
            <person name="William W."/>
        </authorList>
    </citation>
    <scope>NUCLEOTIDE SEQUENCE</scope>
</reference>
<dbReference type="PANTHER" id="PTHR11635">
    <property type="entry name" value="CAMP-DEPENDENT PROTEIN KINASE REGULATORY CHAIN"/>
    <property type="match status" value="1"/>
</dbReference>
<organism evidence="2 3">
    <name type="scientific">Paramecium octaurelia</name>
    <dbReference type="NCBI Taxonomy" id="43137"/>
    <lineage>
        <taxon>Eukaryota</taxon>
        <taxon>Sar</taxon>
        <taxon>Alveolata</taxon>
        <taxon>Ciliophora</taxon>
        <taxon>Intramacronucleata</taxon>
        <taxon>Oligohymenophorea</taxon>
        <taxon>Peniculida</taxon>
        <taxon>Parameciidae</taxon>
        <taxon>Paramecium</taxon>
    </lineage>
</organism>
<evidence type="ECO:0000259" key="1">
    <source>
        <dbReference type="PROSITE" id="PS50042"/>
    </source>
</evidence>
<gene>
    <name evidence="2" type="ORF">POCTA_138.1.T0610114</name>
</gene>
<dbReference type="GO" id="GO:0005829">
    <property type="term" value="C:cytosol"/>
    <property type="evidence" value="ECO:0007669"/>
    <property type="project" value="TreeGrafter"/>
</dbReference>
<dbReference type="InterPro" id="IPR000595">
    <property type="entry name" value="cNMP-bd_dom"/>
</dbReference>
<dbReference type="Proteomes" id="UP000683925">
    <property type="component" value="Unassembled WGS sequence"/>
</dbReference>
<sequence>MYSQGNMDKFFSNKSNVIYMSLSQIIKQKGNSINTKLKYYNIRKQCTYHLSQIIFIQLHTQLCQQHKSKVENSQRIMHNNMYQFKRLKQLKLILYFFEMKQTNQKLNQQEQLLKQQLQNEASLSKALEYFINPKQQNEQIVDSLLQVQFFKNNCPDGTQLKDFVMQTTKHAKYECFSYGQIIFNYGDFGDKMYIILKGQAGVYIPKSQEQIQEELAQDNLKKHKRMLFTDDPLYENRENPIYYQDGIFRFQKVFQYISGQWFGDVALTSDKPRTASLIVLSDLLHCISINRAQYKLICEKAIQEQKKAMSLYSRIFPGIQPFIIQKFVQYLRPIKFTSQSILWQAGDEPQNLLIIVNGRIDIYMKLDDQKPIQNRAIPNNLFNIVLKKVVLSQITDGGVVGQEELIDELPKRKYNCQCVDNTSAYYLEAEEFRKIRKSFPQIVNLLKEIQEKNNQYISLRYQQMMQSIQNCQNSIVNTTSNQQTPVPFDELLDVQKEHIDQSKVLRSGNKKLLTLSQSVRRNQKAFQQKYKDKLQKDLLVPNSELLLNMQKEKEKLFYMNNRLLQQKSKQELSLSNEIKNFKLNLSKSQSKFNQSEENFENIISFQHQYQLTDGSSLSPSKVLQFNQSSRRESQKKYQNLLNIQLSNKPNTVNKNISLSLRHIQSLHSQSNIKKRIQTDQSDLNEQQRQLLFITSCRNKYQKSPKSFPKLLLIEDDNN</sequence>
<feature type="domain" description="Cyclic nucleotide-binding" evidence="1">
    <location>
        <begin position="176"/>
        <end position="315"/>
    </location>
</feature>
<dbReference type="GO" id="GO:0030552">
    <property type="term" value="F:cAMP binding"/>
    <property type="evidence" value="ECO:0007669"/>
    <property type="project" value="TreeGrafter"/>
</dbReference>
<protein>
    <recommendedName>
        <fullName evidence="1">Cyclic nucleotide-binding domain-containing protein</fullName>
    </recommendedName>
</protein>
<accession>A0A8S1V7Y2</accession>
<dbReference type="OrthoDB" id="21144at2759"/>